<name>A0A5B7HB69_PORTR</name>
<evidence type="ECO:0000313" key="2">
    <source>
        <dbReference type="Proteomes" id="UP000324222"/>
    </source>
</evidence>
<dbReference type="AlphaFoldDB" id="A0A5B7HB69"/>
<evidence type="ECO:0000313" key="1">
    <source>
        <dbReference type="EMBL" id="MPC66537.1"/>
    </source>
</evidence>
<dbReference type="Proteomes" id="UP000324222">
    <property type="component" value="Unassembled WGS sequence"/>
</dbReference>
<accession>A0A5B7HB69</accession>
<reference evidence="1 2" key="1">
    <citation type="submission" date="2019-05" db="EMBL/GenBank/DDBJ databases">
        <title>Another draft genome of Portunus trituberculatus and its Hox gene families provides insights of decapod evolution.</title>
        <authorList>
            <person name="Jeong J.-H."/>
            <person name="Song I."/>
            <person name="Kim S."/>
            <person name="Choi T."/>
            <person name="Kim D."/>
            <person name="Ryu S."/>
            <person name="Kim W."/>
        </authorList>
    </citation>
    <scope>NUCLEOTIDE SEQUENCE [LARGE SCALE GENOMIC DNA]</scope>
    <source>
        <tissue evidence="1">Muscle</tissue>
    </source>
</reference>
<comment type="caution">
    <text evidence="1">The sequence shown here is derived from an EMBL/GenBank/DDBJ whole genome shotgun (WGS) entry which is preliminary data.</text>
</comment>
<keyword evidence="2" id="KW-1185">Reference proteome</keyword>
<proteinExistence type="predicted"/>
<gene>
    <name evidence="1" type="ORF">E2C01_060686</name>
</gene>
<sequence length="65" mass="7824">MAELLLRHQLWTLIDIVPAYTLEAFYQLVLPSHLRLSSRVIGRTKLLLYTYLSTYLLEKLYWRRA</sequence>
<dbReference type="EMBL" id="VSRR010024897">
    <property type="protein sequence ID" value="MPC66537.1"/>
    <property type="molecule type" value="Genomic_DNA"/>
</dbReference>
<protein>
    <submittedName>
        <fullName evidence="1">Uncharacterized protein</fullName>
    </submittedName>
</protein>
<organism evidence="1 2">
    <name type="scientific">Portunus trituberculatus</name>
    <name type="common">Swimming crab</name>
    <name type="synonym">Neptunus trituberculatus</name>
    <dbReference type="NCBI Taxonomy" id="210409"/>
    <lineage>
        <taxon>Eukaryota</taxon>
        <taxon>Metazoa</taxon>
        <taxon>Ecdysozoa</taxon>
        <taxon>Arthropoda</taxon>
        <taxon>Crustacea</taxon>
        <taxon>Multicrustacea</taxon>
        <taxon>Malacostraca</taxon>
        <taxon>Eumalacostraca</taxon>
        <taxon>Eucarida</taxon>
        <taxon>Decapoda</taxon>
        <taxon>Pleocyemata</taxon>
        <taxon>Brachyura</taxon>
        <taxon>Eubrachyura</taxon>
        <taxon>Portunoidea</taxon>
        <taxon>Portunidae</taxon>
        <taxon>Portuninae</taxon>
        <taxon>Portunus</taxon>
    </lineage>
</organism>